<evidence type="ECO:0000313" key="4">
    <source>
        <dbReference type="Proteomes" id="UP000467124"/>
    </source>
</evidence>
<evidence type="ECO:0008006" key="5">
    <source>
        <dbReference type="Google" id="ProtNLM"/>
    </source>
</evidence>
<evidence type="ECO:0000256" key="1">
    <source>
        <dbReference type="ARBA" id="ARBA00022729"/>
    </source>
</evidence>
<proteinExistence type="predicted"/>
<feature type="compositionally biased region" description="Basic and acidic residues" evidence="2">
    <location>
        <begin position="190"/>
        <end position="199"/>
    </location>
</feature>
<name>A0A7K2ISI6_9ACTN</name>
<dbReference type="GeneID" id="91394179"/>
<comment type="caution">
    <text evidence="3">The sequence shown here is derived from an EMBL/GenBank/DDBJ whole genome shotgun (WGS) entry which is preliminary data.</text>
</comment>
<feature type="region of interest" description="Disordered" evidence="2">
    <location>
        <begin position="178"/>
        <end position="199"/>
    </location>
</feature>
<evidence type="ECO:0000256" key="2">
    <source>
        <dbReference type="SAM" id="MobiDB-lite"/>
    </source>
</evidence>
<dbReference type="InterPro" id="IPR029050">
    <property type="entry name" value="Immunoprotect_excell_Ig-like"/>
</dbReference>
<evidence type="ECO:0000313" key="3">
    <source>
        <dbReference type="EMBL" id="MYR32817.1"/>
    </source>
</evidence>
<protein>
    <recommendedName>
        <fullName evidence="5">DUF4352 domain-containing protein</fullName>
    </recommendedName>
</protein>
<organism evidence="3 4">
    <name type="scientific">Nocardiopsis alba</name>
    <dbReference type="NCBI Taxonomy" id="53437"/>
    <lineage>
        <taxon>Bacteria</taxon>
        <taxon>Bacillati</taxon>
        <taxon>Actinomycetota</taxon>
        <taxon>Actinomycetes</taxon>
        <taxon>Streptosporangiales</taxon>
        <taxon>Nocardiopsidaceae</taxon>
        <taxon>Nocardiopsis</taxon>
    </lineage>
</organism>
<dbReference type="Gene3D" id="2.60.40.1240">
    <property type="match status" value="1"/>
</dbReference>
<reference evidence="3 4" key="1">
    <citation type="journal article" date="2019" name="Nat. Commun.">
        <title>The antimicrobial potential of Streptomyces from insect microbiomes.</title>
        <authorList>
            <person name="Chevrette M.G."/>
            <person name="Carlson C.M."/>
            <person name="Ortega H.E."/>
            <person name="Thomas C."/>
            <person name="Ananiev G.E."/>
            <person name="Barns K.J."/>
            <person name="Book A.J."/>
            <person name="Cagnazzo J."/>
            <person name="Carlos C."/>
            <person name="Flanigan W."/>
            <person name="Grubbs K.J."/>
            <person name="Horn H.A."/>
            <person name="Hoffmann F.M."/>
            <person name="Klassen J.L."/>
            <person name="Knack J.J."/>
            <person name="Lewin G.R."/>
            <person name="McDonald B.R."/>
            <person name="Muller L."/>
            <person name="Melo W.G.P."/>
            <person name="Pinto-Tomas A.A."/>
            <person name="Schmitz A."/>
            <person name="Wendt-Pienkowski E."/>
            <person name="Wildman S."/>
            <person name="Zhao M."/>
            <person name="Zhang F."/>
            <person name="Bugni T.S."/>
            <person name="Andes D.R."/>
            <person name="Pupo M.T."/>
            <person name="Currie C.R."/>
        </authorList>
    </citation>
    <scope>NUCLEOTIDE SEQUENCE [LARGE SCALE GENOMIC DNA]</scope>
    <source>
        <strain evidence="3 4">SID5840</strain>
    </source>
</reference>
<gene>
    <name evidence="3" type="ORF">GTW20_11160</name>
</gene>
<dbReference type="AlphaFoldDB" id="A0A7K2ISI6"/>
<dbReference type="EMBL" id="WWHY01000001">
    <property type="protein sequence ID" value="MYR32817.1"/>
    <property type="molecule type" value="Genomic_DNA"/>
</dbReference>
<dbReference type="RefSeq" id="WP_017536155.1">
    <property type="nucleotide sequence ID" value="NZ_BAZE01000017.1"/>
</dbReference>
<accession>A0A7K2ISI6</accession>
<keyword evidence="1" id="KW-0732">Signal</keyword>
<feature type="compositionally biased region" description="Low complexity" evidence="2">
    <location>
        <begin position="180"/>
        <end position="189"/>
    </location>
</feature>
<sequence length="199" mass="21275">MSRSLTAGLLCVLLVVGIAVLQHFTLDKKSLFAPVTTTGSVGEPVVTDDFSLEVVDLEVGSALEATDILGDPIGPVEANGVWVLVRARITAAHTTMTNFPAELRMKDGTTYDVPGWFSDSLDRATLSPGLPQEGAFLFEVPLDRIDEPALVVTHAPDFNRYLGAQASVALDPVEPRPLDDPLVLLPPEVRTGKDNDASE</sequence>
<dbReference type="Proteomes" id="UP000467124">
    <property type="component" value="Unassembled WGS sequence"/>
</dbReference>